<proteinExistence type="predicted"/>
<reference evidence="1" key="1">
    <citation type="journal article" date="2023" name="G3 (Bethesda)">
        <title>A reference genome for the long-term kleptoplast-retaining sea slug Elysia crispata morphotype clarki.</title>
        <authorList>
            <person name="Eastman K.E."/>
            <person name="Pendleton A.L."/>
            <person name="Shaikh M.A."/>
            <person name="Suttiyut T."/>
            <person name="Ogas R."/>
            <person name="Tomko P."/>
            <person name="Gavelis G."/>
            <person name="Widhalm J.R."/>
            <person name="Wisecaver J.H."/>
        </authorList>
    </citation>
    <scope>NUCLEOTIDE SEQUENCE</scope>
    <source>
        <strain evidence="1">ECLA1</strain>
    </source>
</reference>
<protein>
    <submittedName>
        <fullName evidence="1">Uncharacterized protein</fullName>
    </submittedName>
</protein>
<name>A0AAE1DZU6_9GAST</name>
<comment type="caution">
    <text evidence="1">The sequence shown here is derived from an EMBL/GenBank/DDBJ whole genome shotgun (WGS) entry which is preliminary data.</text>
</comment>
<keyword evidence="2" id="KW-1185">Reference proteome</keyword>
<dbReference type="Proteomes" id="UP001283361">
    <property type="component" value="Unassembled WGS sequence"/>
</dbReference>
<accession>A0AAE1DZU6</accession>
<evidence type="ECO:0000313" key="1">
    <source>
        <dbReference type="EMBL" id="KAK3788822.1"/>
    </source>
</evidence>
<sequence>MDGLARGGHGAGRALLPARCDTNRNGRYNRLRVDTVLGGSNCCHHGGKIKSKFNFELLSVFPEPCVTNQFDIVKTNQTLPHFRTKN</sequence>
<organism evidence="1 2">
    <name type="scientific">Elysia crispata</name>
    <name type="common">lettuce slug</name>
    <dbReference type="NCBI Taxonomy" id="231223"/>
    <lineage>
        <taxon>Eukaryota</taxon>
        <taxon>Metazoa</taxon>
        <taxon>Spiralia</taxon>
        <taxon>Lophotrochozoa</taxon>
        <taxon>Mollusca</taxon>
        <taxon>Gastropoda</taxon>
        <taxon>Heterobranchia</taxon>
        <taxon>Euthyneura</taxon>
        <taxon>Panpulmonata</taxon>
        <taxon>Sacoglossa</taxon>
        <taxon>Placobranchoidea</taxon>
        <taxon>Plakobranchidae</taxon>
        <taxon>Elysia</taxon>
    </lineage>
</organism>
<dbReference type="EMBL" id="JAWDGP010001738">
    <property type="protein sequence ID" value="KAK3788822.1"/>
    <property type="molecule type" value="Genomic_DNA"/>
</dbReference>
<dbReference type="AlphaFoldDB" id="A0AAE1DZU6"/>
<evidence type="ECO:0000313" key="2">
    <source>
        <dbReference type="Proteomes" id="UP001283361"/>
    </source>
</evidence>
<gene>
    <name evidence="1" type="ORF">RRG08_029269</name>
</gene>